<sequence>MADDNTPTKPEQALSLVRSKATNTNNSSNSSSNKSCLLLGQPLELVSHTLSFLDPSQVALFSLTCKDASHLVRGTNYGKTCLASIDSALHTNSNQASSERSEFLHHLTKDLPHQFSCKRCSKLHQNLVNLTEEGPNALQNSISIHRQKDLMTFGPLWPQYAFARKQCRQAILDTMGNSNDSELSLATPLAISTDWKLRRLGTSCNNPEFIHGYVKLDTEAIVINSRLHFHKTQRILLLPDRLKPFLSANSSSPMEQVFQSCCHGTEFRSTFRPSLDMLDWKGLRGMSVLDTITKFTNMARAGLLLVTPSTSDGYDPGKHPPHKYKPLPYPHAGCKHCMTEDITTIHNHGRGGVEIVIDVFQNLGNCTSNILPNRLNLDKHKNNEWGYCWSGLSYEYRSLKSRREEYSLIHPGIFPTRPGESARDHPSAPSIQDIWELHDRQREARSKLVVKISGTV</sequence>
<evidence type="ECO:0000259" key="1">
    <source>
        <dbReference type="Pfam" id="PF00646"/>
    </source>
</evidence>
<feature type="domain" description="F-box" evidence="1">
    <location>
        <begin position="42"/>
        <end position="75"/>
    </location>
</feature>
<organism evidence="2 3">
    <name type="scientific">Daldinia eschscholtzii</name>
    <dbReference type="NCBI Taxonomy" id="292717"/>
    <lineage>
        <taxon>Eukaryota</taxon>
        <taxon>Fungi</taxon>
        <taxon>Dikarya</taxon>
        <taxon>Ascomycota</taxon>
        <taxon>Pezizomycotina</taxon>
        <taxon>Sordariomycetes</taxon>
        <taxon>Xylariomycetidae</taxon>
        <taxon>Xylariales</taxon>
        <taxon>Hypoxylaceae</taxon>
        <taxon>Daldinia</taxon>
    </lineage>
</organism>
<accession>A0AAX6MD72</accession>
<keyword evidence="3" id="KW-1185">Reference proteome</keyword>
<dbReference type="Pfam" id="PF00646">
    <property type="entry name" value="F-box"/>
    <property type="match status" value="1"/>
</dbReference>
<dbReference type="InterPro" id="IPR001810">
    <property type="entry name" value="F-box_dom"/>
</dbReference>
<evidence type="ECO:0000313" key="3">
    <source>
        <dbReference type="Proteomes" id="UP001369815"/>
    </source>
</evidence>
<dbReference type="Proteomes" id="UP001369815">
    <property type="component" value="Unassembled WGS sequence"/>
</dbReference>
<evidence type="ECO:0000313" key="2">
    <source>
        <dbReference type="EMBL" id="KAK6950413.1"/>
    </source>
</evidence>
<dbReference type="EMBL" id="JBANMG010000008">
    <property type="protein sequence ID" value="KAK6950413.1"/>
    <property type="molecule type" value="Genomic_DNA"/>
</dbReference>
<name>A0AAX6MD72_9PEZI</name>
<proteinExistence type="predicted"/>
<gene>
    <name evidence="2" type="ORF">Daesc_008741</name>
</gene>
<protein>
    <recommendedName>
        <fullName evidence="1">F-box domain-containing protein</fullName>
    </recommendedName>
</protein>
<comment type="caution">
    <text evidence="2">The sequence shown here is derived from an EMBL/GenBank/DDBJ whole genome shotgun (WGS) entry which is preliminary data.</text>
</comment>
<dbReference type="AlphaFoldDB" id="A0AAX6MD72"/>
<reference evidence="2 3" key="1">
    <citation type="journal article" date="2024" name="Front Chem Biol">
        <title>Unveiling the potential of Daldinia eschscholtzii MFLUCC 19-0629 through bioactivity and bioinformatics studies for enhanced sustainable agriculture production.</title>
        <authorList>
            <person name="Brooks S."/>
            <person name="Weaver J.A."/>
            <person name="Klomchit A."/>
            <person name="Alharthi S.A."/>
            <person name="Onlamun T."/>
            <person name="Nurani R."/>
            <person name="Vong T.K."/>
            <person name="Alberti F."/>
            <person name="Greco C."/>
        </authorList>
    </citation>
    <scope>NUCLEOTIDE SEQUENCE [LARGE SCALE GENOMIC DNA]</scope>
    <source>
        <strain evidence="2">MFLUCC 19-0629</strain>
    </source>
</reference>